<evidence type="ECO:0000256" key="1">
    <source>
        <dbReference type="SAM" id="Phobius"/>
    </source>
</evidence>
<accession>A0A8S4QJ22</accession>
<comment type="caution">
    <text evidence="2">The sequence shown here is derived from an EMBL/GenBank/DDBJ whole genome shotgun (WGS) entry which is preliminary data.</text>
</comment>
<keyword evidence="1" id="KW-0812">Transmembrane</keyword>
<keyword evidence="1" id="KW-0472">Membrane</keyword>
<keyword evidence="3" id="KW-1185">Reference proteome</keyword>
<evidence type="ECO:0000313" key="3">
    <source>
        <dbReference type="Proteomes" id="UP000838756"/>
    </source>
</evidence>
<dbReference type="EMBL" id="CAKXAJ010007552">
    <property type="protein sequence ID" value="CAH2210478.1"/>
    <property type="molecule type" value="Genomic_DNA"/>
</dbReference>
<proteinExistence type="predicted"/>
<dbReference type="Proteomes" id="UP000838756">
    <property type="component" value="Unassembled WGS sequence"/>
</dbReference>
<name>A0A8S4QJ22_9NEOP</name>
<evidence type="ECO:0000313" key="2">
    <source>
        <dbReference type="EMBL" id="CAH2210478.1"/>
    </source>
</evidence>
<gene>
    <name evidence="2" type="primary">jg20569</name>
    <name evidence="2" type="ORF">PAEG_LOCUS2383</name>
</gene>
<organism evidence="2 3">
    <name type="scientific">Pararge aegeria aegeria</name>
    <dbReference type="NCBI Taxonomy" id="348720"/>
    <lineage>
        <taxon>Eukaryota</taxon>
        <taxon>Metazoa</taxon>
        <taxon>Ecdysozoa</taxon>
        <taxon>Arthropoda</taxon>
        <taxon>Hexapoda</taxon>
        <taxon>Insecta</taxon>
        <taxon>Pterygota</taxon>
        <taxon>Neoptera</taxon>
        <taxon>Endopterygota</taxon>
        <taxon>Lepidoptera</taxon>
        <taxon>Glossata</taxon>
        <taxon>Ditrysia</taxon>
        <taxon>Papilionoidea</taxon>
        <taxon>Nymphalidae</taxon>
        <taxon>Satyrinae</taxon>
        <taxon>Satyrini</taxon>
        <taxon>Parargina</taxon>
        <taxon>Pararge</taxon>
    </lineage>
</organism>
<feature type="transmembrane region" description="Helical" evidence="1">
    <location>
        <begin position="72"/>
        <end position="92"/>
    </location>
</feature>
<reference evidence="2" key="1">
    <citation type="submission" date="2022-03" db="EMBL/GenBank/DDBJ databases">
        <authorList>
            <person name="Lindestad O."/>
        </authorList>
    </citation>
    <scope>NUCLEOTIDE SEQUENCE</scope>
</reference>
<dbReference type="AlphaFoldDB" id="A0A8S4QJ22"/>
<sequence>MRSSSDPLRLNHGAARRVSRIISNVNKINCFTRLVKYTSLDEDCLLLGYFSGAAHVGFKSRAGEWRRRNSNLYIYTVAYFPGAVVCAVLSGGSCGPLTLSRPVTSARHSAAACEYSIDSTKVG</sequence>
<protein>
    <submittedName>
        <fullName evidence="2">Jg20569 protein</fullName>
    </submittedName>
</protein>
<keyword evidence="1" id="KW-1133">Transmembrane helix</keyword>